<dbReference type="EMBL" id="CAJVCH010225941">
    <property type="protein sequence ID" value="CAG7732157.1"/>
    <property type="molecule type" value="Genomic_DNA"/>
</dbReference>
<reference evidence="4" key="1">
    <citation type="submission" date="2021-06" db="EMBL/GenBank/DDBJ databases">
        <authorList>
            <person name="Hodson N. C."/>
            <person name="Mongue J. A."/>
            <person name="Jaron S. K."/>
        </authorList>
    </citation>
    <scope>NUCLEOTIDE SEQUENCE</scope>
</reference>
<evidence type="ECO:0000256" key="1">
    <source>
        <dbReference type="ARBA" id="ARBA00001917"/>
    </source>
</evidence>
<dbReference type="InterPro" id="IPR037396">
    <property type="entry name" value="FMN_HAD"/>
</dbReference>
<keyword evidence="2" id="KW-0560">Oxidoreductase</keyword>
<dbReference type="Pfam" id="PF01070">
    <property type="entry name" value="FMN_dh"/>
    <property type="match status" value="1"/>
</dbReference>
<dbReference type="Proteomes" id="UP000708208">
    <property type="component" value="Unassembled WGS sequence"/>
</dbReference>
<gene>
    <name evidence="4" type="ORF">AFUS01_LOCUS20691</name>
</gene>
<dbReference type="InterPro" id="IPR000262">
    <property type="entry name" value="FMN-dep_DH"/>
</dbReference>
<accession>A0A8J2K9Y4</accession>
<dbReference type="OrthoDB" id="25826at2759"/>
<evidence type="ECO:0000256" key="2">
    <source>
        <dbReference type="ARBA" id="ARBA00023002"/>
    </source>
</evidence>
<dbReference type="PROSITE" id="PS51349">
    <property type="entry name" value="FMN_HYDROXY_ACID_DH_2"/>
    <property type="match status" value="1"/>
</dbReference>
<keyword evidence="5" id="KW-1185">Reference proteome</keyword>
<comment type="cofactor">
    <cofactor evidence="1">
        <name>FMN</name>
        <dbReference type="ChEBI" id="CHEBI:58210"/>
    </cofactor>
</comment>
<dbReference type="PANTHER" id="PTHR10578">
    <property type="entry name" value="S -2-HYDROXY-ACID OXIDASE-RELATED"/>
    <property type="match status" value="1"/>
</dbReference>
<feature type="domain" description="FMN hydroxy acid dehydrogenase" evidence="3">
    <location>
        <begin position="26"/>
        <end position="163"/>
    </location>
</feature>
<proteinExistence type="predicted"/>
<name>A0A8J2K9Y4_9HEXA</name>
<feature type="non-terminal residue" evidence="4">
    <location>
        <position position="1"/>
    </location>
</feature>
<dbReference type="GO" id="GO:0001561">
    <property type="term" value="P:fatty acid alpha-oxidation"/>
    <property type="evidence" value="ECO:0007669"/>
    <property type="project" value="TreeGrafter"/>
</dbReference>
<evidence type="ECO:0000313" key="5">
    <source>
        <dbReference type="Proteomes" id="UP000708208"/>
    </source>
</evidence>
<dbReference type="GO" id="GO:0005782">
    <property type="term" value="C:peroxisomal matrix"/>
    <property type="evidence" value="ECO:0007669"/>
    <property type="project" value="TreeGrafter"/>
</dbReference>
<evidence type="ECO:0000313" key="4">
    <source>
        <dbReference type="EMBL" id="CAG7732157.1"/>
    </source>
</evidence>
<dbReference type="GO" id="GO:0003973">
    <property type="term" value="F:(S)-2-hydroxy-acid oxidase activity"/>
    <property type="evidence" value="ECO:0007669"/>
    <property type="project" value="TreeGrafter"/>
</dbReference>
<sequence>MKFDFHNRTPPVHKMDATNGIQKKIFDMEKLVCILDFEKAAEQILPSNAYAYYRNGADDENVLAGNKAAYKWWYIKPRVLRDVRSRRLNTHILNGPVEFPIGVSPTAMQKLAHPEGELAVAKAVEQLGSVYIVSLFSTYSIEEIAAVAPRARKWLQLSMYKDR</sequence>
<dbReference type="AlphaFoldDB" id="A0A8J2K9Y4"/>
<comment type="caution">
    <text evidence="4">The sequence shown here is derived from an EMBL/GenBank/DDBJ whole genome shotgun (WGS) entry which is preliminary data.</text>
</comment>
<organism evidence="4 5">
    <name type="scientific">Allacma fusca</name>
    <dbReference type="NCBI Taxonomy" id="39272"/>
    <lineage>
        <taxon>Eukaryota</taxon>
        <taxon>Metazoa</taxon>
        <taxon>Ecdysozoa</taxon>
        <taxon>Arthropoda</taxon>
        <taxon>Hexapoda</taxon>
        <taxon>Collembola</taxon>
        <taxon>Symphypleona</taxon>
        <taxon>Sminthuridae</taxon>
        <taxon>Allacma</taxon>
    </lineage>
</organism>
<dbReference type="PANTHER" id="PTHR10578:SF149">
    <property type="entry name" value="2-HYDROXYACID OXIDASE 2"/>
    <property type="match status" value="1"/>
</dbReference>
<protein>
    <recommendedName>
        <fullName evidence="3">FMN hydroxy acid dehydrogenase domain-containing protein</fullName>
    </recommendedName>
</protein>
<evidence type="ECO:0000259" key="3">
    <source>
        <dbReference type="PROSITE" id="PS51349"/>
    </source>
</evidence>